<dbReference type="CDD" id="cd06222">
    <property type="entry name" value="RNase_H_like"/>
    <property type="match status" value="1"/>
</dbReference>
<dbReference type="Pfam" id="PF13456">
    <property type="entry name" value="RVT_3"/>
    <property type="match status" value="1"/>
</dbReference>
<organism evidence="4">
    <name type="scientific">Brassica campestris</name>
    <name type="common">Field mustard</name>
    <dbReference type="NCBI Taxonomy" id="3711"/>
    <lineage>
        <taxon>Eukaryota</taxon>
        <taxon>Viridiplantae</taxon>
        <taxon>Streptophyta</taxon>
        <taxon>Embryophyta</taxon>
        <taxon>Tracheophyta</taxon>
        <taxon>Spermatophyta</taxon>
        <taxon>Magnoliopsida</taxon>
        <taxon>eudicotyledons</taxon>
        <taxon>Gunneridae</taxon>
        <taxon>Pentapetalae</taxon>
        <taxon>rosids</taxon>
        <taxon>malvids</taxon>
        <taxon>Brassicales</taxon>
        <taxon>Brassicaceae</taxon>
        <taxon>Brassiceae</taxon>
        <taxon>Brassica</taxon>
    </lineage>
</organism>
<dbReference type="InterPro" id="IPR052929">
    <property type="entry name" value="RNase_H-like_EbsB-rel"/>
</dbReference>
<dbReference type="Proteomes" id="UP000264353">
    <property type="component" value="Unassembled WGS sequence"/>
</dbReference>
<evidence type="ECO:0000256" key="1">
    <source>
        <dbReference type="SAM" id="MobiDB-lite"/>
    </source>
</evidence>
<protein>
    <recommendedName>
        <fullName evidence="3">RNase H type-1 domain-containing protein</fullName>
    </recommendedName>
</protein>
<dbReference type="PANTHER" id="PTHR47074:SF49">
    <property type="entry name" value="POLYNUCLEOTIDYL TRANSFERASE, RIBONUCLEASE H-LIKE SUPERFAMILY PROTEIN"/>
    <property type="match status" value="1"/>
</dbReference>
<dbReference type="InterPro" id="IPR044730">
    <property type="entry name" value="RNase_H-like_dom_plant"/>
</dbReference>
<keyword evidence="2" id="KW-1133">Transmembrane helix</keyword>
<gene>
    <name evidence="4" type="ORF">BRARA_K00102</name>
</gene>
<feature type="region of interest" description="Disordered" evidence="1">
    <location>
        <begin position="91"/>
        <end position="110"/>
    </location>
</feature>
<evidence type="ECO:0000256" key="2">
    <source>
        <dbReference type="SAM" id="Phobius"/>
    </source>
</evidence>
<dbReference type="GO" id="GO:0004523">
    <property type="term" value="F:RNA-DNA hybrid ribonuclease activity"/>
    <property type="evidence" value="ECO:0007669"/>
    <property type="project" value="InterPro"/>
</dbReference>
<feature type="transmembrane region" description="Helical" evidence="2">
    <location>
        <begin position="203"/>
        <end position="226"/>
    </location>
</feature>
<dbReference type="Gene3D" id="3.30.420.10">
    <property type="entry name" value="Ribonuclease H-like superfamily/Ribonuclease H"/>
    <property type="match status" value="1"/>
</dbReference>
<evidence type="ECO:0000259" key="3">
    <source>
        <dbReference type="Pfam" id="PF13456"/>
    </source>
</evidence>
<dbReference type="InterPro" id="IPR012337">
    <property type="entry name" value="RNaseH-like_sf"/>
</dbReference>
<dbReference type="InterPro" id="IPR036397">
    <property type="entry name" value="RNaseH_sf"/>
</dbReference>
<evidence type="ECO:0000313" key="4">
    <source>
        <dbReference type="EMBL" id="RIA05584.1"/>
    </source>
</evidence>
<name>A0A397L9G3_BRACM</name>
<proteinExistence type="predicted"/>
<feature type="domain" description="RNase H type-1" evidence="3">
    <location>
        <begin position="122"/>
        <end position="241"/>
    </location>
</feature>
<keyword evidence="2" id="KW-0472">Membrane</keyword>
<sequence>MSCSFADEVWELAPLAWKPGATIPSLATMLSHGSKIITLPPVGIFIPLWPWLLWNLWKARNKLYFDGRSFSAQEVLQKSIADAKEWQTAQAGDSGARSLPRHHAPPSTTVHALPTEPACFVDAAWSSTTGSCGIRGVFKGVIRPHIPDICSSRRLVSSALMAEAIAIRSAVMLAASSNLRSLQVFSDSQTLVSMVKAKESRPVLFGILFDIYHFSCLFDTISFSFIPRLQNFEADLVAKSALALADRSSDHGV</sequence>
<reference evidence="4" key="1">
    <citation type="submission" date="2018-06" db="EMBL/GenBank/DDBJ databases">
        <title>WGS assembly of Brassica rapa FPsc.</title>
        <authorList>
            <person name="Bowman J."/>
            <person name="Kohchi T."/>
            <person name="Yamato K."/>
            <person name="Jenkins J."/>
            <person name="Shu S."/>
            <person name="Ishizaki K."/>
            <person name="Yamaoka S."/>
            <person name="Nishihama R."/>
            <person name="Nakamura Y."/>
            <person name="Berger F."/>
            <person name="Adam C."/>
            <person name="Aki S."/>
            <person name="Althoff F."/>
            <person name="Araki T."/>
            <person name="Arteaga-Vazquez M."/>
            <person name="Balasubrmanian S."/>
            <person name="Bauer D."/>
            <person name="Boehm C."/>
            <person name="Briginshaw L."/>
            <person name="Caballero-Perez J."/>
            <person name="Catarino B."/>
            <person name="Chen F."/>
            <person name="Chiyoda S."/>
            <person name="Chovatia M."/>
            <person name="Davies K."/>
            <person name="Delmans M."/>
            <person name="Demura T."/>
            <person name="Dierschke T."/>
            <person name="Dolan L."/>
            <person name="Dorantes-Acosta A."/>
            <person name="Eklund D."/>
            <person name="Florent S."/>
            <person name="Flores-Sandoval E."/>
            <person name="Fujiyama A."/>
            <person name="Fukuzawa H."/>
            <person name="Galik B."/>
            <person name="Grimanelli D."/>
            <person name="Grimwood J."/>
            <person name="Grossniklaus U."/>
            <person name="Hamada T."/>
            <person name="Haseloff J."/>
            <person name="Hetherington A."/>
            <person name="Higo A."/>
            <person name="Hirakawa Y."/>
            <person name="Hundley H."/>
            <person name="Ikeda Y."/>
            <person name="Inoue K."/>
            <person name="Inoue S."/>
            <person name="Ishida S."/>
            <person name="Jia Q."/>
            <person name="Kakita M."/>
            <person name="Kanazawa T."/>
            <person name="Kawai Y."/>
            <person name="Kawashima T."/>
            <person name="Kennedy M."/>
            <person name="Kinose K."/>
            <person name="Kinoshita T."/>
            <person name="Kohara Y."/>
            <person name="Koide E."/>
            <person name="Komatsu K."/>
            <person name="Kopischke S."/>
            <person name="Kubo M."/>
            <person name="Kyozuka J."/>
            <person name="Lagercrantz U."/>
            <person name="Lin S."/>
            <person name="Lindquist E."/>
            <person name="Lipzen A."/>
            <person name="Lu C."/>
            <person name="Luna E."/>
            <person name="Martienssen R."/>
            <person name="Minamino N."/>
            <person name="Mizutani M."/>
            <person name="Mizutani M."/>
            <person name="Mochizuki N."/>
            <person name="Monte I."/>
            <person name="Mosher R."/>
            <person name="Nagasaki H."/>
            <person name="Nakagami H."/>
            <person name="Naramoto S."/>
            <person name="Nishitani K."/>
            <person name="Ohtani M."/>
            <person name="Okamoto T."/>
            <person name="Okumura M."/>
            <person name="Phillips J."/>
            <person name="Pollak B."/>
            <person name="Reinders A."/>
            <person name="Roevekamp M."/>
            <person name="Sano R."/>
            <person name="Sawa S."/>
            <person name="Schmid M."/>
            <person name="Shirakawa M."/>
            <person name="Solano R."/>
            <person name="Spunde A."/>
            <person name="Suetsugu N."/>
            <person name="Sugano S."/>
            <person name="Sugiyama A."/>
            <person name="Sun R."/>
            <person name="Suzuki Y."/>
            <person name="Takenaka M."/>
            <person name="Takezawa D."/>
            <person name="Tomogane H."/>
            <person name="Tsuzuki M."/>
            <person name="Ueda T."/>
            <person name="Umeda M."/>
            <person name="Ward J."/>
            <person name="Watanabe Y."/>
            <person name="Yazaki K."/>
            <person name="Yokoyama R."/>
            <person name="Yoshitake Y."/>
            <person name="Yotsui I."/>
            <person name="Zachgo S."/>
            <person name="Schmutz J."/>
        </authorList>
    </citation>
    <scope>NUCLEOTIDE SEQUENCE [LARGE SCALE GENOMIC DNA]</scope>
</reference>
<dbReference type="EMBL" id="KZ863911">
    <property type="protein sequence ID" value="RIA05584.1"/>
    <property type="molecule type" value="Genomic_DNA"/>
</dbReference>
<dbReference type="AlphaFoldDB" id="A0A397L9G3"/>
<dbReference type="PANTHER" id="PTHR47074">
    <property type="entry name" value="BNAC02G40300D PROTEIN"/>
    <property type="match status" value="1"/>
</dbReference>
<feature type="transmembrane region" description="Helical" evidence="2">
    <location>
        <begin position="36"/>
        <end position="54"/>
    </location>
</feature>
<dbReference type="SUPFAM" id="SSF53098">
    <property type="entry name" value="Ribonuclease H-like"/>
    <property type="match status" value="1"/>
</dbReference>
<dbReference type="InterPro" id="IPR002156">
    <property type="entry name" value="RNaseH_domain"/>
</dbReference>
<dbReference type="GO" id="GO:0003676">
    <property type="term" value="F:nucleic acid binding"/>
    <property type="evidence" value="ECO:0007669"/>
    <property type="project" value="InterPro"/>
</dbReference>
<accession>A0A397L9G3</accession>
<keyword evidence="2" id="KW-0812">Transmembrane</keyword>